<proteinExistence type="inferred from homology"/>
<feature type="transmembrane region" description="Helical" evidence="11">
    <location>
        <begin position="430"/>
        <end position="451"/>
    </location>
</feature>
<evidence type="ECO:0000256" key="8">
    <source>
        <dbReference type="ARBA" id="ARBA00022989"/>
    </source>
</evidence>
<dbReference type="InterPro" id="IPR004387">
    <property type="entry name" value="Pept_M50_Zn"/>
</dbReference>
<evidence type="ECO:0000256" key="4">
    <source>
        <dbReference type="ARBA" id="ARBA00022670"/>
    </source>
</evidence>
<dbReference type="GO" id="GO:0006508">
    <property type="term" value="P:proteolysis"/>
    <property type="evidence" value="ECO:0007669"/>
    <property type="project" value="UniProtKB-KW"/>
</dbReference>
<dbReference type="EC" id="3.4.24.-" evidence="11"/>
<evidence type="ECO:0000256" key="2">
    <source>
        <dbReference type="ARBA" id="ARBA00004141"/>
    </source>
</evidence>
<dbReference type="RefSeq" id="WP_074522105.1">
    <property type="nucleotide sequence ID" value="NZ_FNHZ01000007.1"/>
</dbReference>
<evidence type="ECO:0000256" key="9">
    <source>
        <dbReference type="ARBA" id="ARBA00023049"/>
    </source>
</evidence>
<dbReference type="PROSITE" id="PS50106">
    <property type="entry name" value="PDZ"/>
    <property type="match status" value="1"/>
</dbReference>
<dbReference type="Gene3D" id="2.30.42.10">
    <property type="match status" value="2"/>
</dbReference>
<accession>A0A1G9ZC08</accession>
<evidence type="ECO:0000256" key="10">
    <source>
        <dbReference type="ARBA" id="ARBA00023136"/>
    </source>
</evidence>
<evidence type="ECO:0000313" key="14">
    <source>
        <dbReference type="Proteomes" id="UP000187651"/>
    </source>
</evidence>
<keyword evidence="9 11" id="KW-0482">Metalloprotease</keyword>
<feature type="domain" description="PDZ" evidence="12">
    <location>
        <begin position="213"/>
        <end position="301"/>
    </location>
</feature>
<dbReference type="Pfam" id="PF17820">
    <property type="entry name" value="PDZ_6"/>
    <property type="match status" value="1"/>
</dbReference>
<dbReference type="InterPro" id="IPR001478">
    <property type="entry name" value="PDZ"/>
</dbReference>
<sequence length="458" mass="50162">MILNVILAILVLSIIIIVHEFGHFIIAKANGVHVLEFAVGMGPKFLTIKKGETKYSFSLFLFGGYCMMLGDEYMEMAVTDSLDADEDDEDFEDKKEAAKKEFAKKYDESRSYDNKSVWARIAITLAGPVFNFFLALVCSIIIIGNIGYDPATIDYVADNSVASTAGLEEGDLILAINNDKINFAREYNFFINYHADETFTITYLRDGQKYKTTITPEYQVTSKYLLGLMISENCGISSVSEDSAASEAGFKDGDVIKSVNGNEVSTNTEITDYITSSNGEEMTFVVSRNGEDVTLVATPRLSESEGYVTGFSCYGQRVKLSPIQSVKYAFLEVGYDIGTVVDSLGMLFTGKLSVNNLSGPVGTVSAMSEIVEESKSDGAFYVFLNLINLCGLISANLGVMNLLPIPGLDGGKLIFLLIEAVRGKPIDKKYAGIVTIIGVIFLVILMAYVLFHDIYSLF</sequence>
<gene>
    <name evidence="13" type="ORF">SAMN05216544_2113</name>
</gene>
<evidence type="ECO:0000256" key="6">
    <source>
        <dbReference type="ARBA" id="ARBA00022801"/>
    </source>
</evidence>
<dbReference type="CDD" id="cd06163">
    <property type="entry name" value="S2P-M50_PDZ_RseP-like"/>
    <property type="match status" value="2"/>
</dbReference>
<dbReference type="OrthoDB" id="9782003at2"/>
<dbReference type="EMBL" id="FNHZ01000007">
    <property type="protein sequence ID" value="SDN18627.1"/>
    <property type="molecule type" value="Genomic_DNA"/>
</dbReference>
<dbReference type="GO" id="GO:0046872">
    <property type="term" value="F:metal ion binding"/>
    <property type="evidence" value="ECO:0007669"/>
    <property type="project" value="UniProtKB-KW"/>
</dbReference>
<evidence type="ECO:0000256" key="5">
    <source>
        <dbReference type="ARBA" id="ARBA00022692"/>
    </source>
</evidence>
<evidence type="ECO:0000259" key="12">
    <source>
        <dbReference type="PROSITE" id="PS50106"/>
    </source>
</evidence>
<keyword evidence="4 13" id="KW-0645">Protease</keyword>
<dbReference type="NCBIfam" id="TIGR00054">
    <property type="entry name" value="RIP metalloprotease RseP"/>
    <property type="match status" value="1"/>
</dbReference>
<keyword evidence="11" id="KW-0479">Metal-binding</keyword>
<comment type="cofactor">
    <cofactor evidence="1 11">
        <name>Zn(2+)</name>
        <dbReference type="ChEBI" id="CHEBI:29105"/>
    </cofactor>
</comment>
<keyword evidence="8 11" id="KW-1133">Transmembrane helix</keyword>
<dbReference type="SMART" id="SM00228">
    <property type="entry name" value="PDZ"/>
    <property type="match status" value="2"/>
</dbReference>
<organism evidence="13 14">
    <name type="scientific">Lachnospira pectinoschiza</name>
    <dbReference type="NCBI Taxonomy" id="28052"/>
    <lineage>
        <taxon>Bacteria</taxon>
        <taxon>Bacillati</taxon>
        <taxon>Bacillota</taxon>
        <taxon>Clostridia</taxon>
        <taxon>Lachnospirales</taxon>
        <taxon>Lachnospiraceae</taxon>
        <taxon>Lachnospira</taxon>
    </lineage>
</organism>
<dbReference type="InterPro" id="IPR008915">
    <property type="entry name" value="Peptidase_M50"/>
</dbReference>
<dbReference type="PANTHER" id="PTHR42837">
    <property type="entry name" value="REGULATOR OF SIGMA-E PROTEASE RSEP"/>
    <property type="match status" value="1"/>
</dbReference>
<feature type="transmembrane region" description="Helical" evidence="11">
    <location>
        <begin position="378"/>
        <end position="403"/>
    </location>
</feature>
<reference evidence="14" key="1">
    <citation type="submission" date="2016-10" db="EMBL/GenBank/DDBJ databases">
        <authorList>
            <person name="Varghese N."/>
            <person name="Submissions S."/>
        </authorList>
    </citation>
    <scope>NUCLEOTIDE SEQUENCE [LARGE SCALE GENOMIC DNA]</scope>
    <source>
        <strain evidence="14">M83</strain>
    </source>
</reference>
<dbReference type="InterPro" id="IPR036034">
    <property type="entry name" value="PDZ_sf"/>
</dbReference>
<evidence type="ECO:0000256" key="3">
    <source>
        <dbReference type="ARBA" id="ARBA00007931"/>
    </source>
</evidence>
<keyword evidence="5 11" id="KW-0812">Transmembrane</keyword>
<dbReference type="GO" id="GO:0004222">
    <property type="term" value="F:metalloendopeptidase activity"/>
    <property type="evidence" value="ECO:0007669"/>
    <property type="project" value="InterPro"/>
</dbReference>
<dbReference type="Pfam" id="PF02163">
    <property type="entry name" value="Peptidase_M50"/>
    <property type="match status" value="1"/>
</dbReference>
<keyword evidence="10 11" id="KW-0472">Membrane</keyword>
<comment type="similarity">
    <text evidence="3 11">Belongs to the peptidase M50B family.</text>
</comment>
<dbReference type="GO" id="GO:0016020">
    <property type="term" value="C:membrane"/>
    <property type="evidence" value="ECO:0007669"/>
    <property type="project" value="UniProtKB-SubCell"/>
</dbReference>
<evidence type="ECO:0000256" key="7">
    <source>
        <dbReference type="ARBA" id="ARBA00022833"/>
    </source>
</evidence>
<dbReference type="InterPro" id="IPR041489">
    <property type="entry name" value="PDZ_6"/>
</dbReference>
<dbReference type="SUPFAM" id="SSF50156">
    <property type="entry name" value="PDZ domain-like"/>
    <property type="match status" value="2"/>
</dbReference>
<dbReference type="PANTHER" id="PTHR42837:SF2">
    <property type="entry name" value="MEMBRANE METALLOPROTEASE ARASP2, CHLOROPLASTIC-RELATED"/>
    <property type="match status" value="1"/>
</dbReference>
<dbReference type="AlphaFoldDB" id="A0A1G9ZC08"/>
<comment type="subcellular location">
    <subcellularLocation>
        <location evidence="2">Membrane</location>
        <topology evidence="2">Multi-pass membrane protein</topology>
    </subcellularLocation>
</comment>
<evidence type="ECO:0000313" key="13">
    <source>
        <dbReference type="EMBL" id="SDN18627.1"/>
    </source>
</evidence>
<keyword evidence="6 11" id="KW-0378">Hydrolase</keyword>
<name>A0A1G9ZC08_9FIRM</name>
<feature type="transmembrane region" description="Helical" evidence="11">
    <location>
        <begin position="6"/>
        <end position="26"/>
    </location>
</feature>
<keyword evidence="7 11" id="KW-0862">Zinc</keyword>
<dbReference type="CDD" id="cd23081">
    <property type="entry name" value="cpPDZ_EcRseP-like"/>
    <property type="match status" value="2"/>
</dbReference>
<protein>
    <recommendedName>
        <fullName evidence="11">Zinc metalloprotease</fullName>
        <ecNumber evidence="11">3.4.24.-</ecNumber>
    </recommendedName>
</protein>
<feature type="transmembrane region" description="Helical" evidence="11">
    <location>
        <begin position="117"/>
        <end position="143"/>
    </location>
</feature>
<evidence type="ECO:0000256" key="11">
    <source>
        <dbReference type="RuleBase" id="RU362031"/>
    </source>
</evidence>
<dbReference type="Proteomes" id="UP000187651">
    <property type="component" value="Unassembled WGS sequence"/>
</dbReference>
<evidence type="ECO:0000256" key="1">
    <source>
        <dbReference type="ARBA" id="ARBA00001947"/>
    </source>
</evidence>
<keyword evidence="14" id="KW-1185">Reference proteome</keyword>